<evidence type="ECO:0000256" key="16">
    <source>
        <dbReference type="SAM" id="SignalP"/>
    </source>
</evidence>
<comment type="function">
    <text evidence="1">Removes C-terminal D-alanyl residues from sugar-peptide cell wall precursors.</text>
</comment>
<keyword evidence="11" id="KW-0961">Cell wall biogenesis/degradation</keyword>
<dbReference type="AlphaFoldDB" id="A0A514LIF8"/>
<reference evidence="19" key="1">
    <citation type="submission" date="2019-01" db="EMBL/GenBank/DDBJ databases">
        <title>Genomic analysis of Salicibibacter sp. NKC3-5.</title>
        <authorList>
            <person name="Oh Y.J."/>
        </authorList>
    </citation>
    <scope>NUCLEOTIDE SEQUENCE [LARGE SCALE GENOMIC DNA]</scope>
    <source>
        <strain evidence="19">NKC3-5</strain>
    </source>
</reference>
<organism evidence="18 19">
    <name type="scientific">Salicibibacter halophilus</name>
    <dbReference type="NCBI Taxonomy" id="2502791"/>
    <lineage>
        <taxon>Bacteria</taxon>
        <taxon>Bacillati</taxon>
        <taxon>Bacillota</taxon>
        <taxon>Bacilli</taxon>
        <taxon>Bacillales</taxon>
        <taxon>Bacillaceae</taxon>
        <taxon>Salicibibacter</taxon>
    </lineage>
</organism>
<evidence type="ECO:0000256" key="7">
    <source>
        <dbReference type="ARBA" id="ARBA00022729"/>
    </source>
</evidence>
<dbReference type="EMBL" id="CP035485">
    <property type="protein sequence ID" value="QDI91630.1"/>
    <property type="molecule type" value="Genomic_DNA"/>
</dbReference>
<dbReference type="GO" id="GO:0008360">
    <property type="term" value="P:regulation of cell shape"/>
    <property type="evidence" value="ECO:0007669"/>
    <property type="project" value="UniProtKB-KW"/>
</dbReference>
<dbReference type="Pfam" id="PF00768">
    <property type="entry name" value="Peptidase_S11"/>
    <property type="match status" value="1"/>
</dbReference>
<comment type="similarity">
    <text evidence="3 15">Belongs to the peptidase S11 family.</text>
</comment>
<keyword evidence="9" id="KW-0133">Cell shape</keyword>
<evidence type="ECO:0000256" key="11">
    <source>
        <dbReference type="ARBA" id="ARBA00023316"/>
    </source>
</evidence>
<dbReference type="GO" id="GO:0071555">
    <property type="term" value="P:cell wall organization"/>
    <property type="evidence" value="ECO:0007669"/>
    <property type="project" value="UniProtKB-KW"/>
</dbReference>
<protein>
    <recommendedName>
        <fullName evidence="4">serine-type D-Ala-D-Ala carboxypeptidase</fullName>
        <ecNumber evidence="4">3.4.16.4</ecNumber>
    </recommendedName>
</protein>
<feature type="active site" description="Acyl-ester intermediate" evidence="13">
    <location>
        <position position="58"/>
    </location>
</feature>
<dbReference type="SUPFAM" id="SSF56601">
    <property type="entry name" value="beta-lactamase/transpeptidase-like"/>
    <property type="match status" value="1"/>
</dbReference>
<dbReference type="GO" id="GO:0006508">
    <property type="term" value="P:proteolysis"/>
    <property type="evidence" value="ECO:0007669"/>
    <property type="project" value="UniProtKB-KW"/>
</dbReference>
<dbReference type="OrthoDB" id="9791132at2"/>
<dbReference type="PRINTS" id="PR00725">
    <property type="entry name" value="DADACBPTASE1"/>
</dbReference>
<dbReference type="RefSeq" id="WP_142089938.1">
    <property type="nucleotide sequence ID" value="NZ_CP035485.1"/>
</dbReference>
<keyword evidence="10" id="KW-0573">Peptidoglycan synthesis</keyword>
<dbReference type="InterPro" id="IPR001967">
    <property type="entry name" value="Peptidase_S11_N"/>
</dbReference>
<evidence type="ECO:0000256" key="3">
    <source>
        <dbReference type="ARBA" id="ARBA00007164"/>
    </source>
</evidence>
<dbReference type="PANTHER" id="PTHR21581:SF11">
    <property type="entry name" value="D-ALANYL-D-ALANINE CARBOXYPEPTIDASE DACA"/>
    <property type="match status" value="1"/>
</dbReference>
<evidence type="ECO:0000256" key="5">
    <source>
        <dbReference type="ARBA" id="ARBA00022645"/>
    </source>
</evidence>
<evidence type="ECO:0000313" key="18">
    <source>
        <dbReference type="EMBL" id="QDI91630.1"/>
    </source>
</evidence>
<dbReference type="GO" id="GO:0009002">
    <property type="term" value="F:serine-type D-Ala-D-Ala carboxypeptidase activity"/>
    <property type="evidence" value="ECO:0007669"/>
    <property type="project" value="UniProtKB-EC"/>
</dbReference>
<feature type="domain" description="Peptidase S11 D-Ala-D-Ala carboxypeptidase A C-terminal" evidence="17">
    <location>
        <begin position="300"/>
        <end position="410"/>
    </location>
</feature>
<sequence>MKKWTSLLSGAALFLALTTTTANAQTPDMEAEASLLVDVESGKVLYADDIDTMLPMASMAKMMTEYLVNEAIEEGELSWDEEVSISEEAAELSHDENLSNVYLRIDETYTIEELYEAMAIESANGATIALAEAVAGSEAAFVDMMNEKAEEMGIEEYEFVNSSGLNNASMDGNHPEGTDADAENMMSARGTAQLAYHLIQDYPEILEVASTEETVFKEGSEMDEQPMTNWNHMLGGSDFTHAYEGVDGIKTGNTEAAGFAFTGTVEQDDTRLLSVVMQTDSIDARFEETAKLYDYGFDAFTTEEVVSEGEQFDEVSTLPIPDGQEQEVPIVTESALSFPILEGEEDMYATSVTIAEDQLDEDGALSAPVEAGEEVGYVTVSHEDEEEMYLDDELENNAVVPLVAAEDVEEANWFVRSMRGIGDFFSGLWN</sequence>
<comment type="pathway">
    <text evidence="2">Cell wall biogenesis; peptidoglycan biosynthesis.</text>
</comment>
<evidence type="ECO:0000256" key="4">
    <source>
        <dbReference type="ARBA" id="ARBA00012448"/>
    </source>
</evidence>
<comment type="catalytic activity">
    <reaction evidence="12">
        <text>Preferential cleavage: (Ac)2-L-Lys-D-Ala-|-D-Ala. Also transpeptidation of peptidyl-alanyl moieties that are N-acyl substituents of D-alanine.</text>
        <dbReference type="EC" id="3.4.16.4"/>
    </reaction>
</comment>
<evidence type="ECO:0000256" key="13">
    <source>
        <dbReference type="PIRSR" id="PIRSR618044-1"/>
    </source>
</evidence>
<evidence type="ECO:0000256" key="10">
    <source>
        <dbReference type="ARBA" id="ARBA00022984"/>
    </source>
</evidence>
<dbReference type="Proteomes" id="UP000319756">
    <property type="component" value="Chromosome"/>
</dbReference>
<name>A0A514LIF8_9BACI</name>
<dbReference type="SUPFAM" id="SSF69189">
    <property type="entry name" value="Penicillin-binding protein associated domain"/>
    <property type="match status" value="1"/>
</dbReference>
<evidence type="ECO:0000256" key="8">
    <source>
        <dbReference type="ARBA" id="ARBA00022801"/>
    </source>
</evidence>
<evidence type="ECO:0000256" key="1">
    <source>
        <dbReference type="ARBA" id="ARBA00003217"/>
    </source>
</evidence>
<dbReference type="KEGG" id="sale:EPH95_11000"/>
<evidence type="ECO:0000259" key="17">
    <source>
        <dbReference type="SMART" id="SM00936"/>
    </source>
</evidence>
<keyword evidence="19" id="KW-1185">Reference proteome</keyword>
<evidence type="ECO:0000313" key="19">
    <source>
        <dbReference type="Proteomes" id="UP000319756"/>
    </source>
</evidence>
<dbReference type="PANTHER" id="PTHR21581">
    <property type="entry name" value="D-ALANYL-D-ALANINE CARBOXYPEPTIDASE"/>
    <property type="match status" value="1"/>
</dbReference>
<evidence type="ECO:0000256" key="6">
    <source>
        <dbReference type="ARBA" id="ARBA00022670"/>
    </source>
</evidence>
<keyword evidence="5 18" id="KW-0121">Carboxypeptidase</keyword>
<evidence type="ECO:0000256" key="15">
    <source>
        <dbReference type="RuleBase" id="RU004016"/>
    </source>
</evidence>
<accession>A0A514LIF8</accession>
<dbReference type="GO" id="GO:0009252">
    <property type="term" value="P:peptidoglycan biosynthetic process"/>
    <property type="evidence" value="ECO:0007669"/>
    <property type="project" value="UniProtKB-UniPathway"/>
</dbReference>
<gene>
    <name evidence="18" type="ORF">EPH95_11000</name>
</gene>
<feature type="active site" evidence="13">
    <location>
        <position position="122"/>
    </location>
</feature>
<keyword evidence="7 16" id="KW-0732">Signal</keyword>
<keyword evidence="6" id="KW-0645">Protease</keyword>
<proteinExistence type="inferred from homology"/>
<evidence type="ECO:0000256" key="2">
    <source>
        <dbReference type="ARBA" id="ARBA00004752"/>
    </source>
</evidence>
<keyword evidence="8" id="KW-0378">Hydrolase</keyword>
<feature type="active site" description="Proton acceptor" evidence="13">
    <location>
        <position position="61"/>
    </location>
</feature>
<dbReference type="InterPro" id="IPR018044">
    <property type="entry name" value="Peptidase_S11"/>
</dbReference>
<dbReference type="InterPro" id="IPR037167">
    <property type="entry name" value="Peptidase_S11_C_sf"/>
</dbReference>
<evidence type="ECO:0000256" key="9">
    <source>
        <dbReference type="ARBA" id="ARBA00022960"/>
    </source>
</evidence>
<evidence type="ECO:0000256" key="14">
    <source>
        <dbReference type="PIRSR" id="PIRSR618044-2"/>
    </source>
</evidence>
<dbReference type="SMART" id="SM00936">
    <property type="entry name" value="PBP5_C"/>
    <property type="match status" value="1"/>
</dbReference>
<dbReference type="InterPro" id="IPR015956">
    <property type="entry name" value="Peniciliin-bd_prot_C_sf"/>
</dbReference>
<dbReference type="Pfam" id="PF07943">
    <property type="entry name" value="PBP5_C"/>
    <property type="match status" value="1"/>
</dbReference>
<dbReference type="InterPro" id="IPR012338">
    <property type="entry name" value="Beta-lactam/transpept-like"/>
</dbReference>
<dbReference type="Gene3D" id="3.40.710.10">
    <property type="entry name" value="DD-peptidase/beta-lactamase superfamily"/>
    <property type="match status" value="1"/>
</dbReference>
<dbReference type="Gene3D" id="2.60.410.10">
    <property type="entry name" value="D-Ala-D-Ala carboxypeptidase, C-terminal domain"/>
    <property type="match status" value="1"/>
</dbReference>
<dbReference type="UniPathway" id="UPA00219"/>
<feature type="chain" id="PRO_5021997864" description="serine-type D-Ala-D-Ala carboxypeptidase" evidence="16">
    <location>
        <begin position="25"/>
        <end position="430"/>
    </location>
</feature>
<dbReference type="InterPro" id="IPR012907">
    <property type="entry name" value="Peptidase_S11_C"/>
</dbReference>
<dbReference type="EC" id="3.4.16.4" evidence="4"/>
<evidence type="ECO:0000256" key="12">
    <source>
        <dbReference type="ARBA" id="ARBA00034000"/>
    </source>
</evidence>
<feature type="signal peptide" evidence="16">
    <location>
        <begin position="1"/>
        <end position="24"/>
    </location>
</feature>
<feature type="binding site" evidence="14">
    <location>
        <position position="250"/>
    </location>
    <ligand>
        <name>substrate</name>
    </ligand>
</feature>